<dbReference type="SUPFAM" id="SSF49785">
    <property type="entry name" value="Galactose-binding domain-like"/>
    <property type="match status" value="1"/>
</dbReference>
<feature type="signal peptide" evidence="2">
    <location>
        <begin position="1"/>
        <end position="27"/>
    </location>
</feature>
<feature type="region of interest" description="Disordered" evidence="1">
    <location>
        <begin position="408"/>
        <end position="431"/>
    </location>
</feature>
<dbReference type="PANTHER" id="PTHR36848:SF2">
    <property type="entry name" value="SECRETED PROTEIN"/>
    <property type="match status" value="1"/>
</dbReference>
<evidence type="ECO:0000256" key="1">
    <source>
        <dbReference type="SAM" id="MobiDB-lite"/>
    </source>
</evidence>
<keyword evidence="3" id="KW-0378">Hydrolase</keyword>
<keyword evidence="4" id="KW-1185">Reference proteome</keyword>
<reference evidence="4" key="1">
    <citation type="journal article" date="2019" name="Int. J. Syst. Evol. Microbiol.">
        <title>The Global Catalogue of Microorganisms (GCM) 10K type strain sequencing project: providing services to taxonomists for standard genome sequencing and annotation.</title>
        <authorList>
            <consortium name="The Broad Institute Genomics Platform"/>
            <consortium name="The Broad Institute Genome Sequencing Center for Infectious Disease"/>
            <person name="Wu L."/>
            <person name="Ma J."/>
        </authorList>
    </citation>
    <scope>NUCLEOTIDE SEQUENCE [LARGE SCALE GENOMIC DNA]</scope>
    <source>
        <strain evidence="4">JCM 17316</strain>
    </source>
</reference>
<organism evidence="3 4">
    <name type="scientific">Actinomadura keratinilytica</name>
    <dbReference type="NCBI Taxonomy" id="547461"/>
    <lineage>
        <taxon>Bacteria</taxon>
        <taxon>Bacillati</taxon>
        <taxon>Actinomycetota</taxon>
        <taxon>Actinomycetes</taxon>
        <taxon>Streptosporangiales</taxon>
        <taxon>Thermomonosporaceae</taxon>
        <taxon>Actinomadura</taxon>
    </lineage>
</organism>
<dbReference type="InterPro" id="IPR008979">
    <property type="entry name" value="Galactose-bd-like_sf"/>
</dbReference>
<dbReference type="Proteomes" id="UP001500266">
    <property type="component" value="Unassembled WGS sequence"/>
</dbReference>
<dbReference type="Pfam" id="PF17132">
    <property type="entry name" value="Glyco_hydro_106"/>
    <property type="match status" value="1"/>
</dbReference>
<comment type="caution">
    <text evidence="3">The sequence shown here is derived from an EMBL/GenBank/DDBJ whole genome shotgun (WGS) entry which is preliminary data.</text>
</comment>
<dbReference type="GO" id="GO:0016787">
    <property type="term" value="F:hydrolase activity"/>
    <property type="evidence" value="ECO:0007669"/>
    <property type="project" value="UniProtKB-KW"/>
</dbReference>
<dbReference type="Gene3D" id="2.60.120.260">
    <property type="entry name" value="Galactose-binding domain-like"/>
    <property type="match status" value="1"/>
</dbReference>
<evidence type="ECO:0000313" key="4">
    <source>
        <dbReference type="Proteomes" id="UP001500266"/>
    </source>
</evidence>
<dbReference type="EMBL" id="BAABDO010000001">
    <property type="protein sequence ID" value="GAA4126998.1"/>
    <property type="molecule type" value="Genomic_DNA"/>
</dbReference>
<dbReference type="RefSeq" id="WP_345016275.1">
    <property type="nucleotide sequence ID" value="NZ_BAABDO010000001.1"/>
</dbReference>
<feature type="chain" id="PRO_5046299992" evidence="2">
    <location>
        <begin position="28"/>
        <end position="1001"/>
    </location>
</feature>
<keyword evidence="2" id="KW-0732">Signal</keyword>
<sequence>MHRKAVAGATALAAAAALLSSLPPAAAALPPAGAATGLADLAADPSALRQVPAQSRPKFRWWWPTDTLDRAEIDRELTAIKNAGFGGVELGMLRNGDKWGSAEFRADLIHALRKATSLGLTFDVTLGPGWPVSSPQVADTSKELSSQNLHYGTADVAGGSTYRGPVPDNPPPGADAHKRLIAVTAARVTSAEGKPLVLDPDSAVDLTSKVDARGTVRWTAPATGKWKIFGFWMRPTMQKNRVSGADEALVVDHLNSEAIKAALKGYDRQVFDAAAPLLRQNGGDVFEDSYELEHGPTAAGQSAVFWTRDLLKDLAGGRRRDAAALLPGLFEEIGFRDGAEQRIRNDYTQVVNRRLVTDHLNPISEWARRKGMTFRAQAYQGGIGGDLPTDAVRLASALPKADVESLSFGDPDDDAYMPGTEAGPNEPGSAKSRAVLDRYRQVVSGAHLSGGTEVSNELGAAVFGDHRQDPRDLKALADHSLAVGVDRMVLHGFAYKDYQESGQTTWMGWCPWCGAAFSFADSWNQDWPQFKALPRLTDYLARADAVVSTGRPRVDLTVLNSTSDVNGAQAPDPAGTPQDAFRKALSGAGYTWDSVTPASLPSQAKVTKGRLLPDGPAYKAVIVQDQEALPPDTAERLVHLARAGLPVVVQGAVPSRASGYTGGADADRRVDRAIGTLRKLANVRFVKDAASIPAALARLGVRADLSGQGVADIVPVHRRTATGDAWFLFNNSTRPFTGELTFRTTGAPTLLDLWTGQATRLGLYRRTGQQVTVRVRIPADDTAALLFGPAGNTAAAATDTNADEVVRSDGRLIVRDQKGGPKWVALPDGTRRTVALPAAPAPVTAAVTWKISATTTSPAGERSVALTSTLKPWTDIPQLKGTSGTAVYATSVQIPASYLTGRSGVRLSLGDFAGAVRAWINGTEIPVSQVPNAEPVDVTAALRPGANQVKIELSTTLNNALRTQALTGDPDYKAWSARPELGYGLLGPVVFKPYVEATVSR</sequence>
<dbReference type="PANTHER" id="PTHR36848">
    <property type="entry name" value="DNA-BINDING PROTEIN (PUTATIVE SECRETED PROTEIN)-RELATED"/>
    <property type="match status" value="1"/>
</dbReference>
<proteinExistence type="predicted"/>
<name>A0ABP7XW84_9ACTN</name>
<evidence type="ECO:0000313" key="3">
    <source>
        <dbReference type="EMBL" id="GAA4126998.1"/>
    </source>
</evidence>
<gene>
    <name evidence="3" type="ORF">GCM10022416_01260</name>
</gene>
<accession>A0ABP7XW84</accession>
<dbReference type="InterPro" id="IPR053161">
    <property type="entry name" value="Ulvan_degrading_GH"/>
</dbReference>
<evidence type="ECO:0000256" key="2">
    <source>
        <dbReference type="SAM" id="SignalP"/>
    </source>
</evidence>
<protein>
    <submittedName>
        <fullName evidence="3">Glycosyl hydrolase</fullName>
    </submittedName>
</protein>